<feature type="region of interest" description="Disordered" evidence="1">
    <location>
        <begin position="97"/>
        <end position="157"/>
    </location>
</feature>
<gene>
    <name evidence="2" type="ORF">pclt_cds_957</name>
</gene>
<dbReference type="EMBL" id="MK174290">
    <property type="protein sequence ID" value="QBZ81543.1"/>
    <property type="molecule type" value="Genomic_DNA"/>
</dbReference>
<organism evidence="2 3">
    <name type="scientific">Pandoravirus celtis</name>
    <dbReference type="NCBI Taxonomy" id="2568002"/>
    <lineage>
        <taxon>Viruses</taxon>
        <taxon>Pandoravirus</taxon>
    </lineage>
</organism>
<evidence type="ECO:0000313" key="3">
    <source>
        <dbReference type="Proteomes" id="UP001237152"/>
    </source>
</evidence>
<accession>A0A4D6EJR0</accession>
<reference evidence="2" key="1">
    <citation type="journal article" date="2019" name="Front. Microbiol.">
        <title>Pandoravirus Celtis Illustrates the Microevolution Processes at Work in the Giant Pandoraviridae Genomes.</title>
        <authorList>
            <person name="Legendre M."/>
            <person name="Alempic J.M."/>
            <person name="Philippe N."/>
            <person name="Lartigue A."/>
            <person name="Jeudy S."/>
            <person name="Poirot O."/>
            <person name="Ta N.T."/>
            <person name="Nin S."/>
            <person name="Coute Y."/>
            <person name="Abergel C."/>
            <person name="Claverie J.M."/>
        </authorList>
    </citation>
    <scope>NUCLEOTIDE SEQUENCE</scope>
</reference>
<name>A0A4D6EJR0_9VIRU</name>
<sequence length="157" mass="17564">MKLPGSASAIAGKWYFVFGLDMHAAARPDTAAGSNDPLDVWMHQQLIKQEAEIETIKTENIRLHRESRRLKVSALVCCYARGSCLNRSIAQSDKISAYGPHKRRALHSGNKERSAFDPSTVESKYTISNGRRWGHKVDHCQQARTPPAKLGGHSQRR</sequence>
<protein>
    <submittedName>
        <fullName evidence="2">Uncharacterized protein</fullName>
    </submittedName>
</protein>
<evidence type="ECO:0000256" key="1">
    <source>
        <dbReference type="SAM" id="MobiDB-lite"/>
    </source>
</evidence>
<dbReference type="Proteomes" id="UP001237152">
    <property type="component" value="Segment"/>
</dbReference>
<proteinExistence type="predicted"/>
<feature type="compositionally biased region" description="Polar residues" evidence="1">
    <location>
        <begin position="120"/>
        <end position="129"/>
    </location>
</feature>
<evidence type="ECO:0000313" key="2">
    <source>
        <dbReference type="EMBL" id="QBZ81543.1"/>
    </source>
</evidence>